<dbReference type="GO" id="GO:0005737">
    <property type="term" value="C:cytoplasm"/>
    <property type="evidence" value="ECO:0007669"/>
    <property type="project" value="TreeGrafter"/>
</dbReference>
<organism evidence="2 3">
    <name type="scientific">Zarconia navalis LEGE 11467</name>
    <dbReference type="NCBI Taxonomy" id="1828826"/>
    <lineage>
        <taxon>Bacteria</taxon>
        <taxon>Bacillati</taxon>
        <taxon>Cyanobacteriota</taxon>
        <taxon>Cyanophyceae</taxon>
        <taxon>Oscillatoriophycideae</taxon>
        <taxon>Oscillatoriales</taxon>
        <taxon>Oscillatoriales incertae sedis</taxon>
        <taxon>Zarconia</taxon>
        <taxon>Zarconia navalis</taxon>
    </lineage>
</organism>
<dbReference type="PANTHER" id="PTHR48079">
    <property type="entry name" value="PROTEIN YEEZ"/>
    <property type="match status" value="1"/>
</dbReference>
<gene>
    <name evidence="2" type="ORF">IQ235_04670</name>
</gene>
<evidence type="ECO:0000313" key="2">
    <source>
        <dbReference type="EMBL" id="MBE9040085.1"/>
    </source>
</evidence>
<dbReference type="PANTHER" id="PTHR48079:SF6">
    <property type="entry name" value="NAD(P)-BINDING DOMAIN-CONTAINING PROTEIN-RELATED"/>
    <property type="match status" value="1"/>
</dbReference>
<reference evidence="2" key="1">
    <citation type="submission" date="2020-10" db="EMBL/GenBank/DDBJ databases">
        <authorList>
            <person name="Castelo-Branco R."/>
            <person name="Eusebio N."/>
            <person name="Adriana R."/>
            <person name="Vieira A."/>
            <person name="Brugerolle De Fraissinette N."/>
            <person name="Rezende De Castro R."/>
            <person name="Schneider M.P."/>
            <person name="Vasconcelos V."/>
            <person name="Leao P.N."/>
        </authorList>
    </citation>
    <scope>NUCLEOTIDE SEQUENCE</scope>
    <source>
        <strain evidence="2">LEGE 11467</strain>
    </source>
</reference>
<proteinExistence type="predicted"/>
<feature type="domain" description="NAD-dependent epimerase/dehydratase" evidence="1">
    <location>
        <begin position="3"/>
        <end position="212"/>
    </location>
</feature>
<dbReference type="AlphaFoldDB" id="A0A928VYI8"/>
<keyword evidence="3" id="KW-1185">Reference proteome</keyword>
<evidence type="ECO:0000313" key="3">
    <source>
        <dbReference type="Proteomes" id="UP000621799"/>
    </source>
</evidence>
<dbReference type="SUPFAM" id="SSF51735">
    <property type="entry name" value="NAD(P)-binding Rossmann-fold domains"/>
    <property type="match status" value="1"/>
</dbReference>
<dbReference type="InterPro" id="IPR051783">
    <property type="entry name" value="NAD(P)-dependent_oxidoreduct"/>
</dbReference>
<dbReference type="InterPro" id="IPR036291">
    <property type="entry name" value="NAD(P)-bd_dom_sf"/>
</dbReference>
<sequence>MKVLVTGATGYAGFYAAIALRQAGHQVYGLVRDESKPRARELQRYEVQLVSGDIANPETYRHYLESCDVSIHAMMDFQAPQESDRKLFETLKQVAEAAPRNRLFIYTTGCSIYGKRPERVMDESTPANPDHALAFRMDLERELFDIPIDRCRKVVLRPGFMYGLDAHSSITGMWFEMGERGEAIYRGDRDKGWSWVHISDLARAYVNVAECTAPIDKEVFCIADEQRPKCIEVMRACLKAANYNGDIQFAEPQEDDVTSTWFDQNEFITSQKARSLLGWVPHHTGVIDEIETYYMAWKAARS</sequence>
<protein>
    <submittedName>
        <fullName evidence="2">NAD-dependent epimerase/dehydratase family protein</fullName>
    </submittedName>
</protein>
<evidence type="ECO:0000259" key="1">
    <source>
        <dbReference type="Pfam" id="PF01370"/>
    </source>
</evidence>
<dbReference type="RefSeq" id="WP_264320343.1">
    <property type="nucleotide sequence ID" value="NZ_JADEXN010000054.1"/>
</dbReference>
<dbReference type="EMBL" id="JADEXN010000054">
    <property type="protein sequence ID" value="MBE9040085.1"/>
    <property type="molecule type" value="Genomic_DNA"/>
</dbReference>
<dbReference type="Pfam" id="PF01370">
    <property type="entry name" value="Epimerase"/>
    <property type="match status" value="1"/>
</dbReference>
<dbReference type="GO" id="GO:0004029">
    <property type="term" value="F:aldehyde dehydrogenase (NAD+) activity"/>
    <property type="evidence" value="ECO:0007669"/>
    <property type="project" value="TreeGrafter"/>
</dbReference>
<name>A0A928VYI8_9CYAN</name>
<accession>A0A928VYI8</accession>
<dbReference type="Proteomes" id="UP000621799">
    <property type="component" value="Unassembled WGS sequence"/>
</dbReference>
<comment type="caution">
    <text evidence="2">The sequence shown here is derived from an EMBL/GenBank/DDBJ whole genome shotgun (WGS) entry which is preliminary data.</text>
</comment>
<dbReference type="Gene3D" id="3.40.50.720">
    <property type="entry name" value="NAD(P)-binding Rossmann-like Domain"/>
    <property type="match status" value="1"/>
</dbReference>
<dbReference type="InterPro" id="IPR001509">
    <property type="entry name" value="Epimerase_deHydtase"/>
</dbReference>